<evidence type="ECO:0000259" key="1">
    <source>
        <dbReference type="Pfam" id="PF25045"/>
    </source>
</evidence>
<dbReference type="WBParaSite" id="PSAMB.scaffold19441size818.g37869.t1">
    <property type="protein sequence ID" value="PSAMB.scaffold19441size818.g37869.t1"/>
    <property type="gene ID" value="PSAMB.scaffold19441size818.g37869"/>
</dbReference>
<keyword evidence="2" id="KW-1185">Reference proteome</keyword>
<organism evidence="2 3">
    <name type="scientific">Plectus sambesii</name>
    <dbReference type="NCBI Taxonomy" id="2011161"/>
    <lineage>
        <taxon>Eukaryota</taxon>
        <taxon>Metazoa</taxon>
        <taxon>Ecdysozoa</taxon>
        <taxon>Nematoda</taxon>
        <taxon>Chromadorea</taxon>
        <taxon>Plectida</taxon>
        <taxon>Plectina</taxon>
        <taxon>Plectoidea</taxon>
        <taxon>Plectidae</taxon>
        <taxon>Plectus</taxon>
    </lineage>
</organism>
<evidence type="ECO:0000313" key="2">
    <source>
        <dbReference type="Proteomes" id="UP000887566"/>
    </source>
</evidence>
<dbReference type="GO" id="GO:0003723">
    <property type="term" value="F:RNA binding"/>
    <property type="evidence" value="ECO:0007669"/>
    <property type="project" value="InterPro"/>
</dbReference>
<dbReference type="GO" id="GO:1990904">
    <property type="term" value="C:ribonucleoprotein complex"/>
    <property type="evidence" value="ECO:0007669"/>
    <property type="project" value="TreeGrafter"/>
</dbReference>
<dbReference type="PANTHER" id="PTHR14202:SF0">
    <property type="entry name" value="RNA-BINDING PROTEIN RO60"/>
    <property type="match status" value="1"/>
</dbReference>
<dbReference type="PANTHER" id="PTHR14202">
    <property type="entry name" value="60 KDA RIBONUCLEOPROTEIN SSA/RO"/>
    <property type="match status" value="1"/>
</dbReference>
<dbReference type="InterPro" id="IPR040322">
    <property type="entry name" value="TROVE2"/>
</dbReference>
<reference evidence="3" key="1">
    <citation type="submission" date="2022-11" db="UniProtKB">
        <authorList>
            <consortium name="WormBaseParasite"/>
        </authorList>
    </citation>
    <scope>IDENTIFICATION</scope>
</reference>
<dbReference type="Gene3D" id="3.40.50.410">
    <property type="entry name" value="von Willebrand factor, type A domain"/>
    <property type="match status" value="1"/>
</dbReference>
<name>A0A914VG53_9BILA</name>
<dbReference type="Proteomes" id="UP000887566">
    <property type="component" value="Unplaced"/>
</dbReference>
<dbReference type="AlphaFoldDB" id="A0A914VG53"/>
<proteinExistence type="predicted"/>
<feature type="domain" description="RNA-binding protein RO60 vWA" evidence="1">
    <location>
        <begin position="1"/>
        <end position="52"/>
    </location>
</feature>
<accession>A0A914VG53</accession>
<dbReference type="SUPFAM" id="SSF53300">
    <property type="entry name" value="vWA-like"/>
    <property type="match status" value="1"/>
</dbReference>
<dbReference type="InterPro" id="IPR056800">
    <property type="entry name" value="vWA_Ro60"/>
</dbReference>
<evidence type="ECO:0000313" key="3">
    <source>
        <dbReference type="WBParaSite" id="PSAMB.scaffold19441size818.g37869.t1"/>
    </source>
</evidence>
<dbReference type="Pfam" id="PF25045">
    <property type="entry name" value="vWA_Ro60"/>
    <property type="match status" value="1"/>
</dbReference>
<dbReference type="InterPro" id="IPR036465">
    <property type="entry name" value="vWFA_dom_sf"/>
</dbReference>
<protein>
    <recommendedName>
        <fullName evidence="1">RNA-binding protein RO60 vWA domain-containing protein</fullName>
    </recommendedName>
</protein>
<sequence length="87" mass="9904">MGCHIRGSSLSCSEAAAAMAMVSLRTEPLVETVAFSNRLTVLPFEKDWSLGQRDRLRAPDDVGNGTEENLRRLHCHHRQRDLLWRCK</sequence>